<reference evidence="4 5" key="1">
    <citation type="journal article" date="2018" name="Sci. Rep.">
        <title>Comparative genomics provides insights into the lifestyle and reveals functional heterogeneity of dark septate endophytic fungi.</title>
        <authorList>
            <person name="Knapp D.G."/>
            <person name="Nemeth J.B."/>
            <person name="Barry K."/>
            <person name="Hainaut M."/>
            <person name="Henrissat B."/>
            <person name="Johnson J."/>
            <person name="Kuo A."/>
            <person name="Lim J.H.P."/>
            <person name="Lipzen A."/>
            <person name="Nolan M."/>
            <person name="Ohm R.A."/>
            <person name="Tamas L."/>
            <person name="Grigoriev I.V."/>
            <person name="Spatafora J.W."/>
            <person name="Nagy L.G."/>
            <person name="Kovacs G.M."/>
        </authorList>
    </citation>
    <scope>NUCLEOTIDE SEQUENCE [LARGE SCALE GENOMIC DNA]</scope>
    <source>
        <strain evidence="4 5">DSE2036</strain>
    </source>
</reference>
<proteinExistence type="predicted"/>
<evidence type="ECO:0000313" key="5">
    <source>
        <dbReference type="Proteomes" id="UP000244855"/>
    </source>
</evidence>
<feature type="region of interest" description="Disordered" evidence="2">
    <location>
        <begin position="513"/>
        <end position="534"/>
    </location>
</feature>
<feature type="coiled-coil region" evidence="1">
    <location>
        <begin position="189"/>
        <end position="242"/>
    </location>
</feature>
<dbReference type="InterPro" id="IPR056125">
    <property type="entry name" value="DUF7708"/>
</dbReference>
<evidence type="ECO:0000259" key="3">
    <source>
        <dbReference type="Pfam" id="PF24809"/>
    </source>
</evidence>
<keyword evidence="5" id="KW-1185">Reference proteome</keyword>
<keyword evidence="1" id="KW-0175">Coiled coil</keyword>
<evidence type="ECO:0000313" key="4">
    <source>
        <dbReference type="EMBL" id="PVI00366.1"/>
    </source>
</evidence>
<accession>A0A2V1DQV5</accession>
<name>A0A2V1DQV5_9PLEO</name>
<dbReference type="OrthoDB" id="61900at2759"/>
<sequence>MLSQNQWYINGKGAKSSVAKQAFSEATLVFSSHPEFNKLRQFHSLGDLHSSVEATRANYEQKRQDNKTNKWLAKLSSRITYYGRVLDVLVQHHPEYVSLAWGAMKFLFVLVENHEKQVKAFAKGLTRIAEALPRVELASILYPTSSMQRAVSGLYSHIIRFLLRTERWYNQSKLRHAWEAFHRPVELEYNDLVEEVRDCTKEIEDLANAGAQAEQRDMHLELKELGERLKTSEALLQEMRGLLISSQTIQESANLDTNQRLTDLQLNQIMDYLSGFNKMDPYKTLQYRTCIADQTMNRQRTRAGEQKFWHHPKFYAWESSPSPSIIVVKGDYSSRHGVQKFTIDIIHMLRGQGIPVIWALKTVTRDVSSDASMTDIIKDLVCQAMRLNISHHTEGSLALSCAQFRGAESPEEWLALLAKVITCFPRLYIIIDIECLGSAYSRNAEWLHRLNDMLQRNTPRKWISHLKILLVSYGSGTGLGTDLANFQDNIVLTRQPATKSKLRNNTLNFCSYRQGQGLPHRGRGSTYSRRARGK</sequence>
<evidence type="ECO:0000256" key="1">
    <source>
        <dbReference type="SAM" id="Coils"/>
    </source>
</evidence>
<protein>
    <recommendedName>
        <fullName evidence="3">DUF7708 domain-containing protein</fullName>
    </recommendedName>
</protein>
<feature type="domain" description="DUF7708" evidence="3">
    <location>
        <begin position="70"/>
        <end position="215"/>
    </location>
</feature>
<organism evidence="4 5">
    <name type="scientific">Periconia macrospinosa</name>
    <dbReference type="NCBI Taxonomy" id="97972"/>
    <lineage>
        <taxon>Eukaryota</taxon>
        <taxon>Fungi</taxon>
        <taxon>Dikarya</taxon>
        <taxon>Ascomycota</taxon>
        <taxon>Pezizomycotina</taxon>
        <taxon>Dothideomycetes</taxon>
        <taxon>Pleosporomycetidae</taxon>
        <taxon>Pleosporales</taxon>
        <taxon>Massarineae</taxon>
        <taxon>Periconiaceae</taxon>
        <taxon>Periconia</taxon>
    </lineage>
</organism>
<gene>
    <name evidence="4" type="ORF">DM02DRAFT_614456</name>
</gene>
<dbReference type="Pfam" id="PF24809">
    <property type="entry name" value="DUF7708"/>
    <property type="match status" value="1"/>
</dbReference>
<dbReference type="STRING" id="97972.A0A2V1DQV5"/>
<dbReference type="EMBL" id="KZ805375">
    <property type="protein sequence ID" value="PVI00366.1"/>
    <property type="molecule type" value="Genomic_DNA"/>
</dbReference>
<dbReference type="Proteomes" id="UP000244855">
    <property type="component" value="Unassembled WGS sequence"/>
</dbReference>
<dbReference type="AlphaFoldDB" id="A0A2V1DQV5"/>
<evidence type="ECO:0000256" key="2">
    <source>
        <dbReference type="SAM" id="MobiDB-lite"/>
    </source>
</evidence>